<keyword evidence="3" id="KW-1185">Reference proteome</keyword>
<dbReference type="InterPro" id="IPR055756">
    <property type="entry name" value="DUF7332"/>
</dbReference>
<dbReference type="OrthoDB" id="328061at2157"/>
<name>A0A3A6PRN9_9EURY</name>
<dbReference type="AlphaFoldDB" id="A0A3A6PRN9"/>
<dbReference type="RefSeq" id="WP_120101097.1">
    <property type="nucleotide sequence ID" value="NZ_QKNY01000004.1"/>
</dbReference>
<feature type="compositionally biased region" description="Polar residues" evidence="1">
    <location>
        <begin position="42"/>
        <end position="60"/>
    </location>
</feature>
<gene>
    <name evidence="2" type="ORF">DM826_02535</name>
</gene>
<feature type="region of interest" description="Disordered" evidence="1">
    <location>
        <begin position="41"/>
        <end position="60"/>
    </location>
</feature>
<evidence type="ECO:0000313" key="2">
    <source>
        <dbReference type="EMBL" id="RJX44506.1"/>
    </source>
</evidence>
<sequence>MASPRLHRIAAVVVSLLLATTPVAAVGGTGVGEIGGGDTTAAISMSTDSPASPLQQSDTTGDNACFPAGGYNFTIGTLGPQIEMVVHLSLLTNLGGPGTIGIELAGTTAEDAPPMIELRTGVVFRGVTDVERFLSDPFGLFAIAYEYRFNLPLGGSGVDYQSDEPPLSGPVGDADC</sequence>
<accession>A0A3A6PRN9</accession>
<protein>
    <submittedName>
        <fullName evidence="2">Uncharacterized protein</fullName>
    </submittedName>
</protein>
<evidence type="ECO:0000313" key="3">
    <source>
        <dbReference type="Proteomes" id="UP000276588"/>
    </source>
</evidence>
<dbReference type="Proteomes" id="UP000276588">
    <property type="component" value="Unassembled WGS sequence"/>
</dbReference>
<dbReference type="EMBL" id="QKNY01000004">
    <property type="protein sequence ID" value="RJX44506.1"/>
    <property type="molecule type" value="Genomic_DNA"/>
</dbReference>
<organism evidence="2 3">
    <name type="scientific">Halonotius aquaticus</name>
    <dbReference type="NCBI Taxonomy" id="2216978"/>
    <lineage>
        <taxon>Archaea</taxon>
        <taxon>Methanobacteriati</taxon>
        <taxon>Methanobacteriota</taxon>
        <taxon>Stenosarchaea group</taxon>
        <taxon>Halobacteria</taxon>
        <taxon>Halobacteriales</taxon>
        <taxon>Haloferacaceae</taxon>
        <taxon>Halonotius</taxon>
    </lineage>
</organism>
<dbReference type="Pfam" id="PF24019">
    <property type="entry name" value="DUF7332"/>
    <property type="match status" value="1"/>
</dbReference>
<comment type="caution">
    <text evidence="2">The sequence shown here is derived from an EMBL/GenBank/DDBJ whole genome shotgun (WGS) entry which is preliminary data.</text>
</comment>
<reference evidence="2 3" key="1">
    <citation type="submission" date="2018-06" db="EMBL/GenBank/DDBJ databases">
        <title>Halonotius sp. F13-13 a new haloarchaeeon isolated from a solar saltern from Isla Cristina, Huelva, Spain.</title>
        <authorList>
            <person name="Duran-Viseras A."/>
            <person name="Sanchez-Porro C."/>
            <person name="Ventosa A."/>
        </authorList>
    </citation>
    <scope>NUCLEOTIDE SEQUENCE [LARGE SCALE GENOMIC DNA]</scope>
    <source>
        <strain evidence="2 3">F13-13</strain>
    </source>
</reference>
<proteinExistence type="predicted"/>
<evidence type="ECO:0000256" key="1">
    <source>
        <dbReference type="SAM" id="MobiDB-lite"/>
    </source>
</evidence>